<keyword evidence="2" id="KW-0378">Hydrolase</keyword>
<dbReference type="CDD" id="cd00586">
    <property type="entry name" value="4HBT"/>
    <property type="match status" value="1"/>
</dbReference>
<dbReference type="InterPro" id="IPR029069">
    <property type="entry name" value="HotDog_dom_sf"/>
</dbReference>
<dbReference type="RefSeq" id="WP_109369749.1">
    <property type="nucleotide sequence ID" value="NZ_OOFM01000005.1"/>
</dbReference>
<dbReference type="SUPFAM" id="SSF54637">
    <property type="entry name" value="Thioesterase/thiol ester dehydrase-isomerase"/>
    <property type="match status" value="1"/>
</dbReference>
<gene>
    <name evidence="3" type="ORF">OHAE_2167</name>
</gene>
<dbReference type="Gene3D" id="3.10.129.10">
    <property type="entry name" value="Hotdog Thioesterase"/>
    <property type="match status" value="1"/>
</dbReference>
<dbReference type="InterPro" id="IPR050563">
    <property type="entry name" value="4-hydroxybenzoyl-CoA_TE"/>
</dbReference>
<evidence type="ECO:0000313" key="3">
    <source>
        <dbReference type="EMBL" id="SPL66300.1"/>
    </source>
</evidence>
<proteinExistence type="inferred from homology"/>
<reference evidence="4" key="1">
    <citation type="submission" date="2017-12" db="EMBL/GenBank/DDBJ databases">
        <authorList>
            <person name="Diaz M."/>
        </authorList>
    </citation>
    <scope>NUCLEOTIDE SEQUENCE [LARGE SCALE GENOMIC DNA]</scope>
    <source>
        <strain evidence="4">FI11154</strain>
    </source>
</reference>
<evidence type="ECO:0000256" key="1">
    <source>
        <dbReference type="ARBA" id="ARBA00005953"/>
    </source>
</evidence>
<dbReference type="Proteomes" id="UP000246073">
    <property type="component" value="Unassembled WGS sequence"/>
</dbReference>
<sequence>MTKTTGTDRNDHAALEGVSGALKDGAHHLYARIYYADTDFSGFVYHGRYLEFYERGRTDFLRLQDVHHIELAEGALGEEMVWVVRRMEIDYKSPARMDDLILIETRVSEIRGARVIMAQTITCEGRLLSEAKVEAVMITKEGHPRRIPDEWREAFTKGR</sequence>
<dbReference type="PANTHER" id="PTHR31793">
    <property type="entry name" value="4-HYDROXYBENZOYL-COA THIOESTERASE FAMILY MEMBER"/>
    <property type="match status" value="1"/>
</dbReference>
<evidence type="ECO:0000256" key="2">
    <source>
        <dbReference type="ARBA" id="ARBA00022801"/>
    </source>
</evidence>
<name>A0A2P9HR87_9HYPH</name>
<organism evidence="3 4">
    <name type="scientific">Ochrobactrum soli</name>
    <dbReference type="NCBI Taxonomy" id="2448455"/>
    <lineage>
        <taxon>Bacteria</taxon>
        <taxon>Pseudomonadati</taxon>
        <taxon>Pseudomonadota</taxon>
        <taxon>Alphaproteobacteria</taxon>
        <taxon>Hyphomicrobiales</taxon>
        <taxon>Brucellaceae</taxon>
        <taxon>Brucella/Ochrobactrum group</taxon>
        <taxon>Ochrobactrum</taxon>
    </lineage>
</organism>
<dbReference type="NCBIfam" id="TIGR00051">
    <property type="entry name" value="YbgC/FadM family acyl-CoA thioesterase"/>
    <property type="match status" value="1"/>
</dbReference>
<accession>A0A2P9HR87</accession>
<dbReference type="GO" id="GO:0047617">
    <property type="term" value="F:fatty acyl-CoA hydrolase activity"/>
    <property type="evidence" value="ECO:0007669"/>
    <property type="project" value="TreeGrafter"/>
</dbReference>
<dbReference type="InterPro" id="IPR006684">
    <property type="entry name" value="YbgC/YbaW"/>
</dbReference>
<evidence type="ECO:0000313" key="4">
    <source>
        <dbReference type="Proteomes" id="UP000246073"/>
    </source>
</evidence>
<protein>
    <submittedName>
        <fullName evidence="3">4-hydroxybenzoyl-CoA thioesterase family active site</fullName>
    </submittedName>
</protein>
<dbReference type="AlphaFoldDB" id="A0A2P9HR87"/>
<dbReference type="PIRSF" id="PIRSF003230">
    <property type="entry name" value="YbgC"/>
    <property type="match status" value="1"/>
</dbReference>
<dbReference type="PANTHER" id="PTHR31793:SF37">
    <property type="entry name" value="ACYL-COA THIOESTER HYDROLASE YBGC"/>
    <property type="match status" value="1"/>
</dbReference>
<dbReference type="Pfam" id="PF13279">
    <property type="entry name" value="4HBT_2"/>
    <property type="match status" value="1"/>
</dbReference>
<dbReference type="EMBL" id="OOFM01000005">
    <property type="protein sequence ID" value="SPL66300.1"/>
    <property type="molecule type" value="Genomic_DNA"/>
</dbReference>
<dbReference type="FunFam" id="3.10.129.10:FF:000004">
    <property type="entry name" value="Tol-pal system-associated acyl-CoA thioesterase"/>
    <property type="match status" value="1"/>
</dbReference>
<comment type="similarity">
    <text evidence="1">Belongs to the 4-hydroxybenzoyl-CoA thioesterase family.</text>
</comment>